<feature type="transmembrane region" description="Helical" evidence="8">
    <location>
        <begin position="29"/>
        <end position="47"/>
    </location>
</feature>
<dbReference type="InterPro" id="IPR026392">
    <property type="entry name" value="Exo/Archaeosortase_dom"/>
</dbReference>
<keyword evidence="10" id="KW-1185">Reference proteome</keyword>
<evidence type="ECO:0000256" key="7">
    <source>
        <dbReference type="ARBA" id="ARBA00023136"/>
    </source>
</evidence>
<protein>
    <recommendedName>
        <fullName evidence="11">Exosortase</fullName>
    </recommendedName>
</protein>
<dbReference type="GO" id="GO:0005886">
    <property type="term" value="C:plasma membrane"/>
    <property type="evidence" value="ECO:0007669"/>
    <property type="project" value="UniProtKB-SubCell"/>
</dbReference>
<dbReference type="EMBL" id="PXYI01000001">
    <property type="protein sequence ID" value="PSJ43371.1"/>
    <property type="molecule type" value="Genomic_DNA"/>
</dbReference>
<dbReference type="NCBIfam" id="TIGR04178">
    <property type="entry name" value="exo_archaeo"/>
    <property type="match status" value="1"/>
</dbReference>
<dbReference type="Pfam" id="PF09721">
    <property type="entry name" value="Exosortase_EpsH"/>
    <property type="match status" value="1"/>
</dbReference>
<keyword evidence="4 8" id="KW-0812">Transmembrane</keyword>
<dbReference type="RefSeq" id="WP_106511390.1">
    <property type="nucleotide sequence ID" value="NZ_PXYI01000001.1"/>
</dbReference>
<feature type="transmembrane region" description="Helical" evidence="8">
    <location>
        <begin position="192"/>
        <end position="214"/>
    </location>
</feature>
<dbReference type="AlphaFoldDB" id="A0A2P7QZI9"/>
<dbReference type="GO" id="GO:0008233">
    <property type="term" value="F:peptidase activity"/>
    <property type="evidence" value="ECO:0007669"/>
    <property type="project" value="UniProtKB-KW"/>
</dbReference>
<keyword evidence="6 8" id="KW-1133">Transmembrane helix</keyword>
<keyword evidence="3" id="KW-0645">Protease</keyword>
<comment type="subcellular location">
    <subcellularLocation>
        <location evidence="1">Cell membrane</location>
        <topology evidence="1">Multi-pass membrane protein</topology>
    </subcellularLocation>
</comment>
<gene>
    <name evidence="9" type="ORF">C7I55_03125</name>
</gene>
<reference evidence="9 10" key="1">
    <citation type="submission" date="2018-03" db="EMBL/GenBank/DDBJ databases">
        <title>The draft genome of Sphingosinicella sp. GL-C-18.</title>
        <authorList>
            <person name="Liu L."/>
            <person name="Li L."/>
            <person name="Liang L."/>
            <person name="Zhang X."/>
            <person name="Wang T."/>
        </authorList>
    </citation>
    <scope>NUCLEOTIDE SEQUENCE [LARGE SCALE GENOMIC DNA]</scope>
    <source>
        <strain evidence="9 10">GL-C-18</strain>
    </source>
</reference>
<evidence type="ECO:0000256" key="8">
    <source>
        <dbReference type="SAM" id="Phobius"/>
    </source>
</evidence>
<dbReference type="OrthoDB" id="7597370at2"/>
<name>A0A2P7QZI9_9SPHN</name>
<evidence type="ECO:0000256" key="3">
    <source>
        <dbReference type="ARBA" id="ARBA00022670"/>
    </source>
</evidence>
<evidence type="ECO:0000256" key="4">
    <source>
        <dbReference type="ARBA" id="ARBA00022692"/>
    </source>
</evidence>
<evidence type="ECO:0000313" key="10">
    <source>
        <dbReference type="Proteomes" id="UP000241167"/>
    </source>
</evidence>
<organism evidence="9 10">
    <name type="scientific">Allosphingosinicella deserti</name>
    <dbReference type="NCBI Taxonomy" id="2116704"/>
    <lineage>
        <taxon>Bacteria</taxon>
        <taxon>Pseudomonadati</taxon>
        <taxon>Pseudomonadota</taxon>
        <taxon>Alphaproteobacteria</taxon>
        <taxon>Sphingomonadales</taxon>
        <taxon>Sphingomonadaceae</taxon>
        <taxon>Allosphingosinicella</taxon>
    </lineage>
</organism>
<accession>A0A2P7QZI9</accession>
<proteinExistence type="predicted"/>
<keyword evidence="2" id="KW-1003">Cell membrane</keyword>
<evidence type="ECO:0000313" key="9">
    <source>
        <dbReference type="EMBL" id="PSJ43371.1"/>
    </source>
</evidence>
<dbReference type="GO" id="GO:0006508">
    <property type="term" value="P:proteolysis"/>
    <property type="evidence" value="ECO:0007669"/>
    <property type="project" value="UniProtKB-KW"/>
</dbReference>
<comment type="caution">
    <text evidence="9">The sequence shown here is derived from an EMBL/GenBank/DDBJ whole genome shotgun (WGS) entry which is preliminary data.</text>
</comment>
<evidence type="ECO:0008006" key="11">
    <source>
        <dbReference type="Google" id="ProtNLM"/>
    </source>
</evidence>
<keyword evidence="5" id="KW-0378">Hydrolase</keyword>
<feature type="transmembrane region" description="Helical" evidence="8">
    <location>
        <begin position="59"/>
        <end position="90"/>
    </location>
</feature>
<evidence type="ECO:0000256" key="2">
    <source>
        <dbReference type="ARBA" id="ARBA00022475"/>
    </source>
</evidence>
<feature type="transmembrane region" description="Helical" evidence="8">
    <location>
        <begin position="226"/>
        <end position="246"/>
    </location>
</feature>
<sequence length="254" mass="26574">MRRSHALGLVGAACWDAWRLLASRIEDATGLLLLGAVAIGLWAAGRATRNAPIRVGRLAALLCLYAAATLTGPALLQIAAAMLAVVIVAVPEATRSLPRVPLLAAALLALPILPTMDFLLAYPLRRASAMLTVSLLQMNGLSVRLQGVALDWHGRLIQFDAPCSGVRMLWAALLLASIVSIAGRFSTARYALLLGTALAAAVTGNGVRAASLFYLETGLLTPGLPWAHEAIGIVAFAFIAAAVVGGSRWKARAW</sequence>
<evidence type="ECO:0000256" key="6">
    <source>
        <dbReference type="ARBA" id="ARBA00022989"/>
    </source>
</evidence>
<evidence type="ECO:0000256" key="5">
    <source>
        <dbReference type="ARBA" id="ARBA00022801"/>
    </source>
</evidence>
<dbReference type="InterPro" id="IPR019127">
    <property type="entry name" value="Exosortase"/>
</dbReference>
<dbReference type="Proteomes" id="UP000241167">
    <property type="component" value="Unassembled WGS sequence"/>
</dbReference>
<feature type="transmembrane region" description="Helical" evidence="8">
    <location>
        <begin position="102"/>
        <end position="122"/>
    </location>
</feature>
<evidence type="ECO:0000256" key="1">
    <source>
        <dbReference type="ARBA" id="ARBA00004651"/>
    </source>
</evidence>
<keyword evidence="7 8" id="KW-0472">Membrane</keyword>